<dbReference type="Proteomes" id="UP000265520">
    <property type="component" value="Unassembled WGS sequence"/>
</dbReference>
<protein>
    <submittedName>
        <fullName evidence="1">Uncharacterized protein</fullName>
    </submittedName>
</protein>
<name>A0A392P917_9FABA</name>
<sequence length="96" mass="10859">HTELDAENISLSAEMKAYKGNYFGDPQSLLERIRELTYELESENASLKTKMAAYEEARVEFGDPQTLCEQLDACIDHSLGMIPESFDNALEQVELL</sequence>
<dbReference type="EMBL" id="LXQA010068283">
    <property type="protein sequence ID" value="MCI08237.1"/>
    <property type="molecule type" value="Genomic_DNA"/>
</dbReference>
<accession>A0A392P917</accession>
<organism evidence="1 2">
    <name type="scientific">Trifolium medium</name>
    <dbReference type="NCBI Taxonomy" id="97028"/>
    <lineage>
        <taxon>Eukaryota</taxon>
        <taxon>Viridiplantae</taxon>
        <taxon>Streptophyta</taxon>
        <taxon>Embryophyta</taxon>
        <taxon>Tracheophyta</taxon>
        <taxon>Spermatophyta</taxon>
        <taxon>Magnoliopsida</taxon>
        <taxon>eudicotyledons</taxon>
        <taxon>Gunneridae</taxon>
        <taxon>Pentapetalae</taxon>
        <taxon>rosids</taxon>
        <taxon>fabids</taxon>
        <taxon>Fabales</taxon>
        <taxon>Fabaceae</taxon>
        <taxon>Papilionoideae</taxon>
        <taxon>50 kb inversion clade</taxon>
        <taxon>NPAAA clade</taxon>
        <taxon>Hologalegina</taxon>
        <taxon>IRL clade</taxon>
        <taxon>Trifolieae</taxon>
        <taxon>Trifolium</taxon>
    </lineage>
</organism>
<dbReference type="AlphaFoldDB" id="A0A392P917"/>
<comment type="caution">
    <text evidence="1">The sequence shown here is derived from an EMBL/GenBank/DDBJ whole genome shotgun (WGS) entry which is preliminary data.</text>
</comment>
<evidence type="ECO:0000313" key="1">
    <source>
        <dbReference type="EMBL" id="MCI08237.1"/>
    </source>
</evidence>
<evidence type="ECO:0000313" key="2">
    <source>
        <dbReference type="Proteomes" id="UP000265520"/>
    </source>
</evidence>
<keyword evidence="2" id="KW-1185">Reference proteome</keyword>
<proteinExistence type="predicted"/>
<reference evidence="1 2" key="1">
    <citation type="journal article" date="2018" name="Front. Plant Sci.">
        <title>Red Clover (Trifolium pratense) and Zigzag Clover (T. medium) - A Picture of Genomic Similarities and Differences.</title>
        <authorList>
            <person name="Dluhosova J."/>
            <person name="Istvanek J."/>
            <person name="Nedelnik J."/>
            <person name="Repkova J."/>
        </authorList>
    </citation>
    <scope>NUCLEOTIDE SEQUENCE [LARGE SCALE GENOMIC DNA]</scope>
    <source>
        <strain evidence="2">cv. 10/8</strain>
        <tissue evidence="1">Leaf</tissue>
    </source>
</reference>
<feature type="non-terminal residue" evidence="1">
    <location>
        <position position="1"/>
    </location>
</feature>